<proteinExistence type="predicted"/>
<dbReference type="AlphaFoldDB" id="A0A6J4P487"/>
<reference evidence="2" key="1">
    <citation type="submission" date="2020-02" db="EMBL/GenBank/DDBJ databases">
        <authorList>
            <person name="Meier V. D."/>
        </authorList>
    </citation>
    <scope>NUCLEOTIDE SEQUENCE</scope>
    <source>
        <strain evidence="2">AVDCRST_MAG51</strain>
    </source>
</reference>
<organism evidence="2">
    <name type="scientific">uncultured Ramlibacter sp</name>
    <dbReference type="NCBI Taxonomy" id="260755"/>
    <lineage>
        <taxon>Bacteria</taxon>
        <taxon>Pseudomonadati</taxon>
        <taxon>Pseudomonadota</taxon>
        <taxon>Betaproteobacteria</taxon>
        <taxon>Burkholderiales</taxon>
        <taxon>Comamonadaceae</taxon>
        <taxon>Ramlibacter</taxon>
        <taxon>environmental samples</taxon>
    </lineage>
</organism>
<evidence type="ECO:0000313" key="2">
    <source>
        <dbReference type="EMBL" id="CAA9405715.1"/>
    </source>
</evidence>
<sequence length="248" mass="26195">GAVRGRRPVQALRRHRGARRHHALGRTRRAGRDHGPERGRQDHLLQCLDRPVPAGPRPGDVRRRGHHRAGAARDCAQGHFEVVPDHEPVQRLLGPGQRAGGDAAGAAAGLQCLARPGCGCRRPGPGCRGARARGPGGQGECARQEPVLRRAARARDRRGAGGRAPHAVPRRAYGGARCRGHGEAGGPDPAAQAAAHHRDHRARHAVPVPAGRPGVRDPLGPGDRARHPGTVARERVGATLQPREPGGM</sequence>
<feature type="compositionally biased region" description="Low complexity" evidence="1">
    <location>
        <begin position="163"/>
        <end position="172"/>
    </location>
</feature>
<dbReference type="EMBL" id="CADCUX010000261">
    <property type="protein sequence ID" value="CAA9405715.1"/>
    <property type="molecule type" value="Genomic_DNA"/>
</dbReference>
<dbReference type="GO" id="GO:0005524">
    <property type="term" value="F:ATP binding"/>
    <property type="evidence" value="ECO:0007669"/>
    <property type="project" value="UniProtKB-KW"/>
</dbReference>
<accession>A0A6J4P487</accession>
<feature type="compositionally biased region" description="Basic residues" evidence="1">
    <location>
        <begin position="195"/>
        <end position="204"/>
    </location>
</feature>
<protein>
    <submittedName>
        <fullName evidence="2">Branched-chain amino acid transport ATP-binding protein LivG</fullName>
    </submittedName>
</protein>
<feature type="non-terminal residue" evidence="2">
    <location>
        <position position="1"/>
    </location>
</feature>
<feature type="compositionally biased region" description="Basic residues" evidence="1">
    <location>
        <begin position="1"/>
        <end position="29"/>
    </location>
</feature>
<feature type="region of interest" description="Disordered" evidence="1">
    <location>
        <begin position="127"/>
        <end position="248"/>
    </location>
</feature>
<name>A0A6J4P487_9BURK</name>
<feature type="non-terminal residue" evidence="2">
    <location>
        <position position="248"/>
    </location>
</feature>
<keyword evidence="2" id="KW-0547">Nucleotide-binding</keyword>
<feature type="region of interest" description="Disordered" evidence="1">
    <location>
        <begin position="1"/>
        <end position="72"/>
    </location>
</feature>
<keyword evidence="2" id="KW-0067">ATP-binding</keyword>
<gene>
    <name evidence="2" type="ORF">AVDCRST_MAG51-1126</name>
</gene>
<feature type="compositionally biased region" description="Basic and acidic residues" evidence="1">
    <location>
        <begin position="142"/>
        <end position="159"/>
    </location>
</feature>
<feature type="compositionally biased region" description="Basic and acidic residues" evidence="1">
    <location>
        <begin position="30"/>
        <end position="43"/>
    </location>
</feature>
<evidence type="ECO:0000256" key="1">
    <source>
        <dbReference type="SAM" id="MobiDB-lite"/>
    </source>
</evidence>